<dbReference type="EMBL" id="MCFG01000094">
    <property type="protein sequence ID" value="ORX82478.1"/>
    <property type="molecule type" value="Genomic_DNA"/>
</dbReference>
<organism evidence="2 3">
    <name type="scientific">Anaeromyces robustus</name>
    <dbReference type="NCBI Taxonomy" id="1754192"/>
    <lineage>
        <taxon>Eukaryota</taxon>
        <taxon>Fungi</taxon>
        <taxon>Fungi incertae sedis</taxon>
        <taxon>Chytridiomycota</taxon>
        <taxon>Chytridiomycota incertae sedis</taxon>
        <taxon>Neocallimastigomycetes</taxon>
        <taxon>Neocallimastigales</taxon>
        <taxon>Neocallimastigaceae</taxon>
        <taxon>Anaeromyces</taxon>
    </lineage>
</organism>
<evidence type="ECO:0000256" key="1">
    <source>
        <dbReference type="SAM" id="Phobius"/>
    </source>
</evidence>
<keyword evidence="1" id="KW-1133">Transmembrane helix</keyword>
<dbReference type="Proteomes" id="UP000193944">
    <property type="component" value="Unassembled WGS sequence"/>
</dbReference>
<protein>
    <submittedName>
        <fullName evidence="2">Uncharacterized protein</fullName>
    </submittedName>
</protein>
<feature type="transmembrane region" description="Helical" evidence="1">
    <location>
        <begin position="7"/>
        <end position="27"/>
    </location>
</feature>
<sequence length="411" mass="48680">MIKRKDIIYKIIILFLLIVIGLLNVYYNVDMKETTIYNPVNSEIKSVKSMKNNLSKKKSILFNKKIVYISRHDGTIANFRNVAELLSFDVTIMEPDYDFEKKPNCYEKDHCKSFVNTICSEYDFVVISDIIPDSYIYLTNFCKAKVILEITNRFDLFVEEDDLEDFYQIFGKAVTEYKNVVVVENNPYEVYHACIKGVFVPNYYLIRPVGYAPPEVLKKAHKEKHDEIAIIKHSEQDEAIGIPELKKNHVKFKKLKHRYGGPLVLATYKAVVMLPYQVSIMKMMENFRYGVAMLVPTERLFREMVEDFPEYSFTEKDLLEVENALTYYVEWFNEEFKDLFVYFDKWEDLPEIIENTDFDSIKEKGKEYMERYEEKAINMWAQVFGIVPPKNMIQNTEPLCDFEGEFFNYQE</sequence>
<gene>
    <name evidence="2" type="ORF">BCR32DRAFT_292635</name>
</gene>
<keyword evidence="3" id="KW-1185">Reference proteome</keyword>
<evidence type="ECO:0000313" key="3">
    <source>
        <dbReference type="Proteomes" id="UP000193944"/>
    </source>
</evidence>
<evidence type="ECO:0000313" key="2">
    <source>
        <dbReference type="EMBL" id="ORX82478.1"/>
    </source>
</evidence>
<reference evidence="2 3" key="1">
    <citation type="submission" date="2016-08" db="EMBL/GenBank/DDBJ databases">
        <title>A Parts List for Fungal Cellulosomes Revealed by Comparative Genomics.</title>
        <authorList>
            <consortium name="DOE Joint Genome Institute"/>
            <person name="Haitjema C.H."/>
            <person name="Gilmore S.P."/>
            <person name="Henske J.K."/>
            <person name="Solomon K.V."/>
            <person name="De Groot R."/>
            <person name="Kuo A."/>
            <person name="Mondo S.J."/>
            <person name="Salamov A.A."/>
            <person name="Labutti K."/>
            <person name="Zhao Z."/>
            <person name="Chiniquy J."/>
            <person name="Barry K."/>
            <person name="Brewer H.M."/>
            <person name="Purvine S.O."/>
            <person name="Wright A.T."/>
            <person name="Boxma B."/>
            <person name="Van Alen T."/>
            <person name="Hackstein J.H."/>
            <person name="Baker S.E."/>
            <person name="Grigoriev I.V."/>
            <person name="O'Malley M.A."/>
        </authorList>
    </citation>
    <scope>NUCLEOTIDE SEQUENCE [LARGE SCALE GENOMIC DNA]</scope>
    <source>
        <strain evidence="2 3">S4</strain>
    </source>
</reference>
<accession>A0A1Y1X9R8</accession>
<dbReference type="AlphaFoldDB" id="A0A1Y1X9R8"/>
<dbReference type="STRING" id="1754192.A0A1Y1X9R8"/>
<dbReference type="OrthoDB" id="543916at2759"/>
<name>A0A1Y1X9R8_9FUNG</name>
<proteinExistence type="predicted"/>
<comment type="caution">
    <text evidence="2">The sequence shown here is derived from an EMBL/GenBank/DDBJ whole genome shotgun (WGS) entry which is preliminary data.</text>
</comment>
<reference evidence="2 3" key="2">
    <citation type="submission" date="2016-08" db="EMBL/GenBank/DDBJ databases">
        <title>Pervasive Adenine N6-methylation of Active Genes in Fungi.</title>
        <authorList>
            <consortium name="DOE Joint Genome Institute"/>
            <person name="Mondo S.J."/>
            <person name="Dannebaum R.O."/>
            <person name="Kuo R.C."/>
            <person name="Labutti K."/>
            <person name="Haridas S."/>
            <person name="Kuo A."/>
            <person name="Salamov A."/>
            <person name="Ahrendt S.R."/>
            <person name="Lipzen A."/>
            <person name="Sullivan W."/>
            <person name="Andreopoulos W.B."/>
            <person name="Clum A."/>
            <person name="Lindquist E."/>
            <person name="Daum C."/>
            <person name="Ramamoorthy G.K."/>
            <person name="Gryganskyi A."/>
            <person name="Culley D."/>
            <person name="Magnuson J.K."/>
            <person name="James T.Y."/>
            <person name="O'Malley M.A."/>
            <person name="Stajich J.E."/>
            <person name="Spatafora J.W."/>
            <person name="Visel A."/>
            <person name="Grigoriev I.V."/>
        </authorList>
    </citation>
    <scope>NUCLEOTIDE SEQUENCE [LARGE SCALE GENOMIC DNA]</scope>
    <source>
        <strain evidence="2 3">S4</strain>
    </source>
</reference>
<keyword evidence="1" id="KW-0472">Membrane</keyword>
<keyword evidence="1" id="KW-0812">Transmembrane</keyword>